<feature type="non-terminal residue" evidence="2">
    <location>
        <position position="59"/>
    </location>
</feature>
<gene>
    <name evidence="2" type="ORF">A0J61_03421</name>
</gene>
<reference evidence="2 3" key="1">
    <citation type="submission" date="2016-03" db="EMBL/GenBank/DDBJ databases">
        <title>Choanephora cucurbitarum.</title>
        <authorList>
            <person name="Min B."/>
            <person name="Park H."/>
            <person name="Park J.-H."/>
            <person name="Shin H.-D."/>
            <person name="Choi I.-G."/>
        </authorList>
    </citation>
    <scope>NUCLEOTIDE SEQUENCE [LARGE SCALE GENOMIC DNA]</scope>
    <source>
        <strain evidence="2 3">KUS-F28377</strain>
    </source>
</reference>
<accession>A0A1C7NHC7</accession>
<comment type="caution">
    <text evidence="2">The sequence shown here is derived from an EMBL/GenBank/DDBJ whole genome shotgun (WGS) entry which is preliminary data.</text>
</comment>
<evidence type="ECO:0000256" key="1">
    <source>
        <dbReference type="SAM" id="SignalP"/>
    </source>
</evidence>
<protein>
    <submittedName>
        <fullName evidence="2">Uncharacterized protein</fullName>
    </submittedName>
</protein>
<dbReference type="AlphaFoldDB" id="A0A1C7NHC7"/>
<evidence type="ECO:0000313" key="3">
    <source>
        <dbReference type="Proteomes" id="UP000093000"/>
    </source>
</evidence>
<dbReference type="Proteomes" id="UP000093000">
    <property type="component" value="Unassembled WGS sequence"/>
</dbReference>
<dbReference type="EMBL" id="LUGH01000147">
    <property type="protein sequence ID" value="OBZ88522.1"/>
    <property type="molecule type" value="Genomic_DNA"/>
</dbReference>
<feature type="chain" id="PRO_5008889699" evidence="1">
    <location>
        <begin position="20"/>
        <end position="59"/>
    </location>
</feature>
<proteinExistence type="predicted"/>
<name>A0A1C7NHC7_9FUNG</name>
<keyword evidence="1" id="KW-0732">Signal</keyword>
<feature type="signal peptide" evidence="1">
    <location>
        <begin position="1"/>
        <end position="19"/>
    </location>
</feature>
<organism evidence="2 3">
    <name type="scientific">Choanephora cucurbitarum</name>
    <dbReference type="NCBI Taxonomy" id="101091"/>
    <lineage>
        <taxon>Eukaryota</taxon>
        <taxon>Fungi</taxon>
        <taxon>Fungi incertae sedis</taxon>
        <taxon>Mucoromycota</taxon>
        <taxon>Mucoromycotina</taxon>
        <taxon>Mucoromycetes</taxon>
        <taxon>Mucorales</taxon>
        <taxon>Mucorineae</taxon>
        <taxon>Choanephoraceae</taxon>
        <taxon>Choanephoroideae</taxon>
        <taxon>Choanephora</taxon>
    </lineage>
</organism>
<keyword evidence="3" id="KW-1185">Reference proteome</keyword>
<dbReference type="InParanoid" id="A0A1C7NHC7"/>
<sequence>MKSLSLLAVTAAIVSVAAAESANDAAFPVFVDNVEVQDKPPVILLTTVTSVREAAPAAT</sequence>
<evidence type="ECO:0000313" key="2">
    <source>
        <dbReference type="EMBL" id="OBZ88522.1"/>
    </source>
</evidence>